<dbReference type="PANTHER" id="PTHR16267">
    <property type="entry name" value="BANK1/PIK3AP1 FAMILY MEMBER"/>
    <property type="match status" value="1"/>
</dbReference>
<keyword evidence="4" id="KW-0040">ANK repeat</keyword>
<feature type="compositionally biased region" description="Polar residues" evidence="8">
    <location>
        <begin position="413"/>
        <end position="424"/>
    </location>
</feature>
<dbReference type="Proteomes" id="UP000545332">
    <property type="component" value="Unassembled WGS sequence"/>
</dbReference>
<feature type="non-terminal residue" evidence="10">
    <location>
        <position position="1"/>
    </location>
</feature>
<keyword evidence="11" id="KW-1185">Reference proteome</keyword>
<proteinExistence type="predicted"/>
<dbReference type="Pfam" id="PF14545">
    <property type="entry name" value="DBB"/>
    <property type="match status" value="1"/>
</dbReference>
<dbReference type="AlphaFoldDB" id="A0A7K4KLB6"/>
<organism evidence="10 11">
    <name type="scientific">Crypturellus soui</name>
    <dbReference type="NCBI Taxonomy" id="458187"/>
    <lineage>
        <taxon>Eukaryota</taxon>
        <taxon>Metazoa</taxon>
        <taxon>Chordata</taxon>
        <taxon>Craniata</taxon>
        <taxon>Vertebrata</taxon>
        <taxon>Euteleostomi</taxon>
        <taxon>Archelosauria</taxon>
        <taxon>Archosauria</taxon>
        <taxon>Dinosauria</taxon>
        <taxon>Saurischia</taxon>
        <taxon>Theropoda</taxon>
        <taxon>Coelurosauria</taxon>
        <taxon>Aves</taxon>
        <taxon>Palaeognathae</taxon>
        <taxon>Tinamiformes</taxon>
        <taxon>Tinamidae</taxon>
        <taxon>Crypturellus</taxon>
    </lineage>
</organism>
<feature type="non-terminal residue" evidence="10">
    <location>
        <position position="698"/>
    </location>
</feature>
<evidence type="ECO:0000256" key="4">
    <source>
        <dbReference type="ARBA" id="ARBA00023043"/>
    </source>
</evidence>
<evidence type="ECO:0000256" key="1">
    <source>
        <dbReference type="ARBA" id="ARBA00022553"/>
    </source>
</evidence>
<feature type="compositionally biased region" description="Basic and acidic residues" evidence="8">
    <location>
        <begin position="435"/>
        <end position="462"/>
    </location>
</feature>
<evidence type="ECO:0000256" key="3">
    <source>
        <dbReference type="ARBA" id="ARBA00022936"/>
    </source>
</evidence>
<evidence type="ECO:0000256" key="5">
    <source>
        <dbReference type="ARBA" id="ARBA00054773"/>
    </source>
</evidence>
<comment type="subunit">
    <text evidence="6">Interacts with LYN, ITPR1 and ITPR2.</text>
</comment>
<feature type="compositionally biased region" description="Basic and acidic residues" evidence="8">
    <location>
        <begin position="511"/>
        <end position="536"/>
    </location>
</feature>
<feature type="region of interest" description="Disordered" evidence="8">
    <location>
        <begin position="505"/>
        <end position="559"/>
    </location>
</feature>
<dbReference type="SMART" id="SM01282">
    <property type="entry name" value="DBB"/>
    <property type="match status" value="1"/>
</dbReference>
<dbReference type="PROSITE" id="PS51376">
    <property type="entry name" value="DBB"/>
    <property type="match status" value="1"/>
</dbReference>
<dbReference type="Gene3D" id="1.25.40.20">
    <property type="entry name" value="Ankyrin repeat-containing domain"/>
    <property type="match status" value="1"/>
</dbReference>
<reference evidence="10 11" key="1">
    <citation type="submission" date="2019-09" db="EMBL/GenBank/DDBJ databases">
        <title>Bird 10,000 Genomes (B10K) Project - Family phase.</title>
        <authorList>
            <person name="Zhang G."/>
        </authorList>
    </citation>
    <scope>NUCLEOTIDE SEQUENCE [LARGE SCALE GENOMIC DNA]</scope>
    <source>
        <strain evidence="10">B10K-MSB-42743</strain>
        <tissue evidence="10">Heart</tissue>
    </source>
</reference>
<comment type="function">
    <text evidence="5">Involved in B-cell receptor (BCR)-induced Ca(2+) mobilization from intracellular stores. Promotes Lyn-mediated phosphorylation of IP3 receptors 1 and 2.</text>
</comment>
<evidence type="ECO:0000256" key="6">
    <source>
        <dbReference type="ARBA" id="ARBA00065779"/>
    </source>
</evidence>
<evidence type="ECO:0000256" key="8">
    <source>
        <dbReference type="SAM" id="MobiDB-lite"/>
    </source>
</evidence>
<evidence type="ECO:0000259" key="9">
    <source>
        <dbReference type="PROSITE" id="PS51376"/>
    </source>
</evidence>
<dbReference type="InterPro" id="IPR036770">
    <property type="entry name" value="Ankyrin_rpt-contain_sf"/>
</dbReference>
<dbReference type="InterPro" id="IPR035897">
    <property type="entry name" value="Toll_tir_struct_dom_sf"/>
</dbReference>
<dbReference type="InterPro" id="IPR017893">
    <property type="entry name" value="DBB_domain"/>
</dbReference>
<gene>
    <name evidence="10" type="primary">Bank1</name>
    <name evidence="10" type="ORF">CRYSOU_R07089</name>
</gene>
<feature type="region of interest" description="Disordered" evidence="8">
    <location>
        <begin position="413"/>
        <end position="472"/>
    </location>
</feature>
<dbReference type="GO" id="GO:0051246">
    <property type="term" value="P:regulation of protein metabolic process"/>
    <property type="evidence" value="ECO:0007669"/>
    <property type="project" value="UniProtKB-ARBA"/>
</dbReference>
<evidence type="ECO:0000313" key="11">
    <source>
        <dbReference type="Proteomes" id="UP000545332"/>
    </source>
</evidence>
<evidence type="ECO:0000256" key="7">
    <source>
        <dbReference type="ARBA" id="ARBA00069696"/>
    </source>
</evidence>
<comment type="caution">
    <text evidence="10">The sequence shown here is derived from an EMBL/GenBank/DDBJ whole genome shotgun (WGS) entry which is preliminary data.</text>
</comment>
<keyword evidence="1" id="KW-0597">Phosphoprotein</keyword>
<dbReference type="PANTHER" id="PTHR16267:SF13">
    <property type="entry name" value="B-CELL SCAFFOLD PROTEIN WITH ANKYRIN REPEATS"/>
    <property type="match status" value="1"/>
</dbReference>
<dbReference type="GO" id="GO:1990782">
    <property type="term" value="F:protein tyrosine kinase binding"/>
    <property type="evidence" value="ECO:0007669"/>
    <property type="project" value="TreeGrafter"/>
</dbReference>
<dbReference type="Gene3D" id="3.40.50.10140">
    <property type="entry name" value="Toll/interleukin-1 receptor homology (TIR) domain"/>
    <property type="match status" value="1"/>
</dbReference>
<feature type="compositionally biased region" description="Acidic residues" evidence="8">
    <location>
        <begin position="547"/>
        <end position="557"/>
    </location>
</feature>
<dbReference type="InterPro" id="IPR041340">
    <property type="entry name" value="PIK3AP1_TIR"/>
</dbReference>
<evidence type="ECO:0000313" key="10">
    <source>
        <dbReference type="EMBL" id="NWI17164.1"/>
    </source>
</evidence>
<dbReference type="InterPro" id="IPR052446">
    <property type="entry name" value="B-cell_PI3K-Signaling_Adptrs"/>
</dbReference>
<dbReference type="GO" id="GO:0051898">
    <property type="term" value="P:negative regulation of phosphatidylinositol 3-kinase/protein kinase B signal transduction"/>
    <property type="evidence" value="ECO:0007669"/>
    <property type="project" value="TreeGrafter"/>
</dbReference>
<sequence length="698" mass="79364">FFSLEHTKDVLVIYEQEAEEWALYLKTLFRHILNEEGILLYSLDTSSIKHLELFSLSCYKCKLLILSCGLLKSLNHKTGYFLEQVLKPPDDVVILLCGVENSDVLYDILTLDGGSKEISTDQEPEEYLSIVTGIIQSDYQNNTDVNSSNIRRASKETDLFLETEHVSGTLETNQQSALVLPVKISCENPGEIFILLKDEVDDETLEIEFIADNQRIRTHPASWNQKVKYVKALDFPAGPVYVNVYCEGVIKATAQIEYYTELGEMENILKKVADPIAFACQAFEFSSVEKLDNVLTLLLKIKMSAYEFSTFQSEEHHRQASDHLEELPTLLHCAAKFGLKNLTALLLRCPQATQACSITNKDGDNPAGIAEKHGHKELQQLIRDFLTNTADNLSSCEEEVEEDDTYVLMLGSETQPASSKQSPGDQRGVGLRCQRKAEVHEEKKDDVEDNGEDAKTEHEDKVGGSSHSCNNNPDSLYANICDEDPGENLRHSFFYKRPPLLPRRNLTAPVRQDDLHSFSQERKLVEDRSEREHGDGDLAACYGEDRDTYEEEEEEDPYSSARLDECVYDMILAEEEEERRAERRSFIVNRPPAPAPRPVCWPCRKENTPYIAQVFQQKTTRSPSGQDKLYCDARKQAAPRGYTDMVTYSTLQHTVAAEQEDLIRLQEKVKKGTISVDEALERFKQWQNEKSRLPSTQQ</sequence>
<dbReference type="GO" id="GO:0005102">
    <property type="term" value="F:signaling receptor binding"/>
    <property type="evidence" value="ECO:0007669"/>
    <property type="project" value="TreeGrafter"/>
</dbReference>
<keyword evidence="2" id="KW-0677">Repeat</keyword>
<dbReference type="GO" id="GO:0050869">
    <property type="term" value="P:negative regulation of B cell activation"/>
    <property type="evidence" value="ECO:0007669"/>
    <property type="project" value="TreeGrafter"/>
</dbReference>
<accession>A0A7K4KLB6</accession>
<dbReference type="OrthoDB" id="8192811at2759"/>
<dbReference type="GO" id="GO:0007165">
    <property type="term" value="P:signal transduction"/>
    <property type="evidence" value="ECO:0007669"/>
    <property type="project" value="UniProtKB-ARBA"/>
</dbReference>
<keyword evidence="3" id="KW-0075">B-cell activation</keyword>
<name>A0A7K4KLB6_9AVES</name>
<dbReference type="Pfam" id="PF18567">
    <property type="entry name" value="TIR_3"/>
    <property type="match status" value="1"/>
</dbReference>
<dbReference type="EMBL" id="VWPX01013845">
    <property type="protein sequence ID" value="NWI17164.1"/>
    <property type="molecule type" value="Genomic_DNA"/>
</dbReference>
<feature type="domain" description="DBB" evidence="9">
    <location>
        <begin position="179"/>
        <end position="311"/>
    </location>
</feature>
<protein>
    <recommendedName>
        <fullName evidence="7">B-cell scaffold protein with ankyrin repeats</fullName>
    </recommendedName>
</protein>
<dbReference type="FunFam" id="3.40.50.10140:FF:000017">
    <property type="entry name" value="B cell scaffold protein with ankyrin repeats 1"/>
    <property type="match status" value="1"/>
</dbReference>
<evidence type="ECO:0000256" key="2">
    <source>
        <dbReference type="ARBA" id="ARBA00022737"/>
    </source>
</evidence>
<dbReference type="GO" id="GO:0042113">
    <property type="term" value="P:B cell activation"/>
    <property type="evidence" value="ECO:0007669"/>
    <property type="project" value="UniProtKB-KW"/>
</dbReference>